<accession>A0A8S1UVV9</accession>
<dbReference type="EMBL" id="CAJJDO010000049">
    <property type="protein sequence ID" value="CAD8168574.1"/>
    <property type="molecule type" value="Genomic_DNA"/>
</dbReference>
<evidence type="ECO:0000313" key="1">
    <source>
        <dbReference type="EMBL" id="CAD8168574.1"/>
    </source>
</evidence>
<dbReference type="OrthoDB" id="293356at2759"/>
<name>A0A8S1UVV9_9CILI</name>
<proteinExistence type="predicted"/>
<dbReference type="Proteomes" id="UP000689195">
    <property type="component" value="Unassembled WGS sequence"/>
</dbReference>
<organism evidence="1 2">
    <name type="scientific">Paramecium pentaurelia</name>
    <dbReference type="NCBI Taxonomy" id="43138"/>
    <lineage>
        <taxon>Eukaryota</taxon>
        <taxon>Sar</taxon>
        <taxon>Alveolata</taxon>
        <taxon>Ciliophora</taxon>
        <taxon>Intramacronucleata</taxon>
        <taxon>Oligohymenophorea</taxon>
        <taxon>Peniculida</taxon>
        <taxon>Parameciidae</taxon>
        <taxon>Paramecium</taxon>
    </lineage>
</organism>
<dbReference type="AlphaFoldDB" id="A0A8S1UVV9"/>
<dbReference type="Pfam" id="PF12796">
    <property type="entry name" value="Ank_2"/>
    <property type="match status" value="1"/>
</dbReference>
<evidence type="ECO:0000313" key="2">
    <source>
        <dbReference type="Proteomes" id="UP000689195"/>
    </source>
</evidence>
<dbReference type="InterPro" id="IPR002110">
    <property type="entry name" value="Ankyrin_rpt"/>
</dbReference>
<sequence>MKGYYSSKRKINTSNQIFRSIKIHSTTETPDQIKKYKTDSQLSNSQKLISKTKNHLQQKQVTNLDLAFMTITKSDSRYDFSKFPNLEKKTDVQRVTWFTKQNKQLEQQQNFLEILNSAKTQSNQNYNQSINQQQSQIDNKIQQINSDKYFVVKTPIKPIQIKNKNTQKNFQVQVRKKAKTKKMNLEQFIEKNNELRRHCQTQQEQQYTIYEQLQIQNIQHINLYSSVKRGIKNNVLHNQYKNDIKDLIEIDEELTSQDYDTIKELQQKSIFQNPFSNIHPNKIQELNKQIDENKIKVSEQNENQQILMIQNRKNKIKRVLLQITIFLHWMIEHNLRYEDIISKQVFQTKPYQSHKSQLCFQKVKVNDIEIVNQFIIENKYLVYDYDHFQLSMLHHAVIRDYPDMAILILKNYAEVNSKDIQGRTPLFYAIRGKCNQCICILLQFKASPWGNSKNNYNKYLEFLDPKVRDLYKKAKTIHLRMQILKASQREQYWSQQKLIFIYK</sequence>
<gene>
    <name evidence="1" type="ORF">PPENT_87.1.T0490184</name>
</gene>
<dbReference type="SMART" id="SM00248">
    <property type="entry name" value="ANK"/>
    <property type="match status" value="2"/>
</dbReference>
<comment type="caution">
    <text evidence="1">The sequence shown here is derived from an EMBL/GenBank/DDBJ whole genome shotgun (WGS) entry which is preliminary data.</text>
</comment>
<evidence type="ECO:0008006" key="3">
    <source>
        <dbReference type="Google" id="ProtNLM"/>
    </source>
</evidence>
<keyword evidence="2" id="KW-1185">Reference proteome</keyword>
<reference evidence="1" key="1">
    <citation type="submission" date="2021-01" db="EMBL/GenBank/DDBJ databases">
        <authorList>
            <consortium name="Genoscope - CEA"/>
            <person name="William W."/>
        </authorList>
    </citation>
    <scope>NUCLEOTIDE SEQUENCE</scope>
</reference>
<protein>
    <recommendedName>
        <fullName evidence="3">Ankyrin repeat-containing domain</fullName>
    </recommendedName>
</protein>